<dbReference type="VEuPathDB" id="VectorBase:CPIJ013243"/>
<dbReference type="EnsemblMetazoa" id="CPIJ013243-RA">
    <property type="protein sequence ID" value="CPIJ013243-PA"/>
    <property type="gene ID" value="CPIJ013243"/>
</dbReference>
<dbReference type="InParanoid" id="B0X2R8"/>
<dbReference type="KEGG" id="cqu:CpipJ_CPIJ013243"/>
<dbReference type="STRING" id="7176.B0X2R8"/>
<reference evidence="3" key="2">
    <citation type="submission" date="2021-02" db="UniProtKB">
        <authorList>
            <consortium name="EnsemblMetazoa"/>
        </authorList>
    </citation>
    <scope>IDENTIFICATION</scope>
    <source>
        <strain evidence="3">JHB</strain>
    </source>
</reference>
<feature type="signal peptide" evidence="1">
    <location>
        <begin position="1"/>
        <end position="27"/>
    </location>
</feature>
<dbReference type="eggNOG" id="ENOG502TI2E">
    <property type="taxonomic scope" value="Eukaryota"/>
</dbReference>
<keyword evidence="1" id="KW-0732">Signal</keyword>
<reference evidence="2" key="1">
    <citation type="submission" date="2007-03" db="EMBL/GenBank/DDBJ databases">
        <title>Annotation of Culex pipiens quinquefasciatus.</title>
        <authorList>
            <consortium name="The Broad Institute Genome Sequencing Platform"/>
            <person name="Atkinson P.W."/>
            <person name="Hemingway J."/>
            <person name="Christensen B.M."/>
            <person name="Higgs S."/>
            <person name="Kodira C."/>
            <person name="Hannick L."/>
            <person name="Megy K."/>
            <person name="O'Leary S."/>
            <person name="Pearson M."/>
            <person name="Haas B.J."/>
            <person name="Mauceli E."/>
            <person name="Wortman J.R."/>
            <person name="Lee N.H."/>
            <person name="Guigo R."/>
            <person name="Stanke M."/>
            <person name="Alvarado L."/>
            <person name="Amedeo P."/>
            <person name="Antoine C.H."/>
            <person name="Arensburger P."/>
            <person name="Bidwell S.L."/>
            <person name="Crawford M."/>
            <person name="Camaro F."/>
            <person name="Devon K."/>
            <person name="Engels R."/>
            <person name="Hammond M."/>
            <person name="Howarth C."/>
            <person name="Koehrsen M."/>
            <person name="Lawson D."/>
            <person name="Montgomery P."/>
            <person name="Nene V."/>
            <person name="Nusbaum C."/>
            <person name="Puiu D."/>
            <person name="Romero-Severson J."/>
            <person name="Severson D.W."/>
            <person name="Shumway M."/>
            <person name="Sisk P."/>
            <person name="Stolte C."/>
            <person name="Zeng Q."/>
            <person name="Eisenstadt E."/>
            <person name="Fraser-Liggett C."/>
            <person name="Strausberg R."/>
            <person name="Galagan J."/>
            <person name="Birren B."/>
            <person name="Collins F.H."/>
        </authorList>
    </citation>
    <scope>NUCLEOTIDE SEQUENCE [LARGE SCALE GENOMIC DNA]</scope>
    <source>
        <strain evidence="2">JHB</strain>
    </source>
</reference>
<protein>
    <submittedName>
        <fullName evidence="2 3">Uncharacterized protein</fullName>
    </submittedName>
</protein>
<evidence type="ECO:0000313" key="4">
    <source>
        <dbReference type="Proteomes" id="UP000002320"/>
    </source>
</evidence>
<dbReference type="OMA" id="MPQDVSY"/>
<dbReference type="HOGENOM" id="CLU_1950886_0_0_1"/>
<dbReference type="Proteomes" id="UP000002320">
    <property type="component" value="Unassembled WGS sequence"/>
</dbReference>
<evidence type="ECO:0000313" key="2">
    <source>
        <dbReference type="EMBL" id="EDS39392.1"/>
    </source>
</evidence>
<proteinExistence type="predicted"/>
<sequence length="129" mass="14064">MAKFFALSSAILLVTAVLVSNFRKADAFIPNSGAYTPNLSYFFGVRPAGNVLCFERTIPKGTTTPVNVYYTNPVAAGLINFVTVNADRYAKYGFRVSILSGALGTVTLNFQLTGKAVLPYNVVFQYWCV</sequence>
<feature type="chain" id="PRO_5014567119" evidence="1">
    <location>
        <begin position="28"/>
        <end position="129"/>
    </location>
</feature>
<evidence type="ECO:0000313" key="3">
    <source>
        <dbReference type="EnsemblMetazoa" id="CPIJ013243-PA"/>
    </source>
</evidence>
<dbReference type="AlphaFoldDB" id="B0X2R8"/>
<gene>
    <name evidence="3" type="primary">6046796</name>
    <name evidence="2" type="ORF">CpipJ_CPIJ013243</name>
</gene>
<dbReference type="VEuPathDB" id="VectorBase:CQUJHB000153"/>
<organism>
    <name type="scientific">Culex quinquefasciatus</name>
    <name type="common">Southern house mosquito</name>
    <name type="synonym">Culex pungens</name>
    <dbReference type="NCBI Taxonomy" id="7176"/>
    <lineage>
        <taxon>Eukaryota</taxon>
        <taxon>Metazoa</taxon>
        <taxon>Ecdysozoa</taxon>
        <taxon>Arthropoda</taxon>
        <taxon>Hexapoda</taxon>
        <taxon>Insecta</taxon>
        <taxon>Pterygota</taxon>
        <taxon>Neoptera</taxon>
        <taxon>Endopterygota</taxon>
        <taxon>Diptera</taxon>
        <taxon>Nematocera</taxon>
        <taxon>Culicoidea</taxon>
        <taxon>Culicidae</taxon>
        <taxon>Culicinae</taxon>
        <taxon>Culicini</taxon>
        <taxon>Culex</taxon>
        <taxon>Culex</taxon>
    </lineage>
</organism>
<evidence type="ECO:0000256" key="1">
    <source>
        <dbReference type="SAM" id="SignalP"/>
    </source>
</evidence>
<name>B0X2R8_CULQU</name>
<dbReference type="OrthoDB" id="7730812at2759"/>
<accession>B0X2R8</accession>
<dbReference type="EMBL" id="DS232297">
    <property type="protein sequence ID" value="EDS39392.1"/>
    <property type="molecule type" value="Genomic_DNA"/>
</dbReference>
<keyword evidence="4" id="KW-1185">Reference proteome</keyword>